<dbReference type="EMBL" id="JABVXQ010000003">
    <property type="protein sequence ID" value="KAF6120026.1"/>
    <property type="molecule type" value="Genomic_DNA"/>
</dbReference>
<organism evidence="2 3">
    <name type="scientific">Phyllostomus discolor</name>
    <name type="common">pale spear-nosed bat</name>
    <dbReference type="NCBI Taxonomy" id="89673"/>
    <lineage>
        <taxon>Eukaryota</taxon>
        <taxon>Metazoa</taxon>
        <taxon>Chordata</taxon>
        <taxon>Craniata</taxon>
        <taxon>Vertebrata</taxon>
        <taxon>Euteleostomi</taxon>
        <taxon>Mammalia</taxon>
        <taxon>Eutheria</taxon>
        <taxon>Laurasiatheria</taxon>
        <taxon>Chiroptera</taxon>
        <taxon>Yangochiroptera</taxon>
        <taxon>Phyllostomidae</taxon>
        <taxon>Phyllostominae</taxon>
        <taxon>Phyllostomus</taxon>
    </lineage>
</organism>
<sequence>MPTSRALNLHWNRWEGWCRLTQISMHLFPPKRPNVRSPSDSPMGAHRLQQTRGVPGPRALSSFRLNCCGAAQHSGTFRGPLSCPRPGTFSKDAEQAKPCQGIGTTRSFPTKWADQLAKLPVLRVHGARLPSRAEPTGTTNNDRHCRGPLPFPPHPPHSLPPLSGATCK</sequence>
<dbReference type="Proteomes" id="UP000664940">
    <property type="component" value="Unassembled WGS sequence"/>
</dbReference>
<evidence type="ECO:0000313" key="3">
    <source>
        <dbReference type="Proteomes" id="UP000664940"/>
    </source>
</evidence>
<feature type="region of interest" description="Disordered" evidence="1">
    <location>
        <begin position="33"/>
        <end position="53"/>
    </location>
</feature>
<dbReference type="AlphaFoldDB" id="A0A834EJY4"/>
<reference evidence="2 3" key="1">
    <citation type="journal article" date="2020" name="Nature">
        <title>Six reference-quality genomes reveal evolution of bat adaptations.</title>
        <authorList>
            <person name="Jebb D."/>
            <person name="Huang Z."/>
            <person name="Pippel M."/>
            <person name="Hughes G.M."/>
            <person name="Lavrichenko K."/>
            <person name="Devanna P."/>
            <person name="Winkler S."/>
            <person name="Jermiin L.S."/>
            <person name="Skirmuntt E.C."/>
            <person name="Katzourakis A."/>
            <person name="Burkitt-Gray L."/>
            <person name="Ray D.A."/>
            <person name="Sullivan K.A.M."/>
            <person name="Roscito J.G."/>
            <person name="Kirilenko B.M."/>
            <person name="Davalos L.M."/>
            <person name="Corthals A.P."/>
            <person name="Power M.L."/>
            <person name="Jones G."/>
            <person name="Ransome R.D."/>
            <person name="Dechmann D.K.N."/>
            <person name="Locatelli A.G."/>
            <person name="Puechmaille S.J."/>
            <person name="Fedrigo O."/>
            <person name="Jarvis E.D."/>
            <person name="Hiller M."/>
            <person name="Vernes S.C."/>
            <person name="Myers E.W."/>
            <person name="Teeling E.C."/>
        </authorList>
    </citation>
    <scope>NUCLEOTIDE SEQUENCE [LARGE SCALE GENOMIC DNA]</scope>
    <source>
        <strain evidence="2">Bat1K_MPI-CBG_1</strain>
    </source>
</reference>
<feature type="region of interest" description="Disordered" evidence="1">
    <location>
        <begin position="127"/>
        <end position="168"/>
    </location>
</feature>
<gene>
    <name evidence="2" type="ORF">HJG60_010354</name>
</gene>
<evidence type="ECO:0000313" key="2">
    <source>
        <dbReference type="EMBL" id="KAF6120026.1"/>
    </source>
</evidence>
<evidence type="ECO:0000256" key="1">
    <source>
        <dbReference type="SAM" id="MobiDB-lite"/>
    </source>
</evidence>
<proteinExistence type="predicted"/>
<protein>
    <submittedName>
        <fullName evidence="2">Uncharacterized protein</fullName>
    </submittedName>
</protein>
<accession>A0A834EJY4</accession>
<feature type="compositionally biased region" description="Pro residues" evidence="1">
    <location>
        <begin position="149"/>
        <end position="159"/>
    </location>
</feature>
<name>A0A834EJY4_9CHIR</name>
<comment type="caution">
    <text evidence="2">The sequence shown here is derived from an EMBL/GenBank/DDBJ whole genome shotgun (WGS) entry which is preliminary data.</text>
</comment>